<keyword evidence="3" id="KW-1185">Reference proteome</keyword>
<feature type="compositionally biased region" description="Acidic residues" evidence="1">
    <location>
        <begin position="237"/>
        <end position="250"/>
    </location>
</feature>
<protein>
    <submittedName>
        <fullName evidence="2">Uncharacterized protein</fullName>
    </submittedName>
</protein>
<sequence>MSGCFPSGGKASIGDYQEQEMHLLRSDCHIEGMKKATSKSVLNGNGKILERRSGFDLPIQARSSTELARKFRQIKQGKADVLHKSLRGNTTNKEQEVATIISGEVAGVTIKKTRARSLEEREAVLINEGLNGKVKRNKRTMCRGNLRSKEKRDPTLAAIFIETRKGNKGKELDFETNNAISQLQDIIMNTEEGYAETFEAVFGKEHSGSMRCSLFTSPGEVKVRNSQPQKSSFPYPTDDDDVEEEADDQVVPDGVEEVECKNSTWTFV</sequence>
<feature type="compositionally biased region" description="Polar residues" evidence="1">
    <location>
        <begin position="224"/>
        <end position="234"/>
    </location>
</feature>
<comment type="caution">
    <text evidence="2">The sequence shown here is derived from an EMBL/GenBank/DDBJ whole genome shotgun (WGS) entry which is preliminary data.</text>
</comment>
<dbReference type="Proteomes" id="UP001412067">
    <property type="component" value="Unassembled WGS sequence"/>
</dbReference>
<evidence type="ECO:0000313" key="2">
    <source>
        <dbReference type="EMBL" id="KAK8958529.1"/>
    </source>
</evidence>
<reference evidence="2 3" key="1">
    <citation type="journal article" date="2022" name="Nat. Plants">
        <title>Genomes of leafy and leafless Platanthera orchids illuminate the evolution of mycoheterotrophy.</title>
        <authorList>
            <person name="Li M.H."/>
            <person name="Liu K.W."/>
            <person name="Li Z."/>
            <person name="Lu H.C."/>
            <person name="Ye Q.L."/>
            <person name="Zhang D."/>
            <person name="Wang J.Y."/>
            <person name="Li Y.F."/>
            <person name="Zhong Z.M."/>
            <person name="Liu X."/>
            <person name="Yu X."/>
            <person name="Liu D.K."/>
            <person name="Tu X.D."/>
            <person name="Liu B."/>
            <person name="Hao Y."/>
            <person name="Liao X.Y."/>
            <person name="Jiang Y.T."/>
            <person name="Sun W.H."/>
            <person name="Chen J."/>
            <person name="Chen Y.Q."/>
            <person name="Ai Y."/>
            <person name="Zhai J.W."/>
            <person name="Wu S.S."/>
            <person name="Zhou Z."/>
            <person name="Hsiao Y.Y."/>
            <person name="Wu W.L."/>
            <person name="Chen Y.Y."/>
            <person name="Lin Y.F."/>
            <person name="Hsu J.L."/>
            <person name="Li C.Y."/>
            <person name="Wang Z.W."/>
            <person name="Zhao X."/>
            <person name="Zhong W.Y."/>
            <person name="Ma X.K."/>
            <person name="Ma L."/>
            <person name="Huang J."/>
            <person name="Chen G.Z."/>
            <person name="Huang M.Z."/>
            <person name="Huang L."/>
            <person name="Peng D.H."/>
            <person name="Luo Y.B."/>
            <person name="Zou S.Q."/>
            <person name="Chen S.P."/>
            <person name="Lan S."/>
            <person name="Tsai W.C."/>
            <person name="Van de Peer Y."/>
            <person name="Liu Z.J."/>
        </authorList>
    </citation>
    <scope>NUCLEOTIDE SEQUENCE [LARGE SCALE GENOMIC DNA]</scope>
    <source>
        <strain evidence="2">Lor288</strain>
    </source>
</reference>
<evidence type="ECO:0000256" key="1">
    <source>
        <dbReference type="SAM" id="MobiDB-lite"/>
    </source>
</evidence>
<feature type="region of interest" description="Disordered" evidence="1">
    <location>
        <begin position="220"/>
        <end position="250"/>
    </location>
</feature>
<name>A0ABR2M394_9ASPA</name>
<dbReference type="EMBL" id="JBBWWR010000012">
    <property type="protein sequence ID" value="KAK8958529.1"/>
    <property type="molecule type" value="Genomic_DNA"/>
</dbReference>
<accession>A0ABR2M394</accession>
<organism evidence="2 3">
    <name type="scientific">Platanthera guangdongensis</name>
    <dbReference type="NCBI Taxonomy" id="2320717"/>
    <lineage>
        <taxon>Eukaryota</taxon>
        <taxon>Viridiplantae</taxon>
        <taxon>Streptophyta</taxon>
        <taxon>Embryophyta</taxon>
        <taxon>Tracheophyta</taxon>
        <taxon>Spermatophyta</taxon>
        <taxon>Magnoliopsida</taxon>
        <taxon>Liliopsida</taxon>
        <taxon>Asparagales</taxon>
        <taxon>Orchidaceae</taxon>
        <taxon>Orchidoideae</taxon>
        <taxon>Orchideae</taxon>
        <taxon>Orchidinae</taxon>
        <taxon>Platanthera</taxon>
    </lineage>
</organism>
<evidence type="ECO:0000313" key="3">
    <source>
        <dbReference type="Proteomes" id="UP001412067"/>
    </source>
</evidence>
<gene>
    <name evidence="2" type="ORF">KSP40_PGU011004</name>
</gene>
<proteinExistence type="predicted"/>